<dbReference type="SMART" id="SM00248">
    <property type="entry name" value="ANK"/>
    <property type="match status" value="2"/>
</dbReference>
<feature type="region of interest" description="Disordered" evidence="2">
    <location>
        <begin position="1"/>
        <end position="42"/>
    </location>
</feature>
<name>A0AA88ADD9_FICCA</name>
<feature type="repeat" description="ANK" evidence="1">
    <location>
        <begin position="77"/>
        <end position="99"/>
    </location>
</feature>
<organism evidence="3 4">
    <name type="scientific">Ficus carica</name>
    <name type="common">Common fig</name>
    <dbReference type="NCBI Taxonomy" id="3494"/>
    <lineage>
        <taxon>Eukaryota</taxon>
        <taxon>Viridiplantae</taxon>
        <taxon>Streptophyta</taxon>
        <taxon>Embryophyta</taxon>
        <taxon>Tracheophyta</taxon>
        <taxon>Spermatophyta</taxon>
        <taxon>Magnoliopsida</taxon>
        <taxon>eudicotyledons</taxon>
        <taxon>Gunneridae</taxon>
        <taxon>Pentapetalae</taxon>
        <taxon>rosids</taxon>
        <taxon>fabids</taxon>
        <taxon>Rosales</taxon>
        <taxon>Moraceae</taxon>
        <taxon>Ficeae</taxon>
        <taxon>Ficus</taxon>
    </lineage>
</organism>
<dbReference type="PROSITE" id="PS50088">
    <property type="entry name" value="ANK_REPEAT"/>
    <property type="match status" value="1"/>
</dbReference>
<reference evidence="3" key="1">
    <citation type="submission" date="2023-07" db="EMBL/GenBank/DDBJ databases">
        <title>draft genome sequence of fig (Ficus carica).</title>
        <authorList>
            <person name="Takahashi T."/>
            <person name="Nishimura K."/>
        </authorList>
    </citation>
    <scope>NUCLEOTIDE SEQUENCE</scope>
</reference>
<sequence length="555" mass="63252">MEDHKKEKERNENIVPESSSEKNEQENKLVNSPGSEQSGDFKQHRPLFDAVGRGKWDTAKTYLDQHPDAVRARSNASNNTPLHTAVSAGHLHIVEELVQLLTKEDLLIQQMDGFTVLALSIRTGDIPIAKCLIRKNRELVTVVHKIESLPVVHAVIVSHFQMARYLYSVTPREALTFRDNDRIGANLIVNCILRNIFDTPLDLLEHCPGLAITADQYNQSPVWTFSCRPKSVLLSGCQLGFWQRWVYDRIDIAGCTPNQVTIDLQNQEFTQIDKTDLTAIRSDVKVMYERKLLHVQTSELLSRMCRVIESSSDENQVVKKGRVREAIREAVYMGNVEFIMKVTKANPELVWTNDLAFDVFMLAIELRHAEIFSLIYGLPDKQAIASLHDAKRNNMLHKAASIPSSKTLNLIPGAALQMQRQLQWFKVISSSSLIDSIHSSWREQSRYRIPDIQEQKFVQAFHNIRCNVTVFVSNIIVNVSRNPHITLCRRRFPQILAYQDDDRPLYPFFLHCNHDDCLLCCALFDASGQMDCSYCQLTCKHSSYLVCLDSVSAAS</sequence>
<dbReference type="Pfam" id="PF12796">
    <property type="entry name" value="Ank_2"/>
    <property type="match status" value="1"/>
</dbReference>
<accession>A0AA88ADD9</accession>
<protein>
    <submittedName>
        <fullName evidence="3">Uncharacterized protein</fullName>
    </submittedName>
</protein>
<proteinExistence type="predicted"/>
<dbReference type="EMBL" id="BTGU01000017">
    <property type="protein sequence ID" value="GMN43798.1"/>
    <property type="molecule type" value="Genomic_DNA"/>
</dbReference>
<dbReference type="SUPFAM" id="SSF48403">
    <property type="entry name" value="Ankyrin repeat"/>
    <property type="match status" value="1"/>
</dbReference>
<evidence type="ECO:0000256" key="1">
    <source>
        <dbReference type="PROSITE-ProRule" id="PRU00023"/>
    </source>
</evidence>
<keyword evidence="1" id="KW-0040">ANK repeat</keyword>
<evidence type="ECO:0000313" key="4">
    <source>
        <dbReference type="Proteomes" id="UP001187192"/>
    </source>
</evidence>
<dbReference type="GO" id="GO:0016020">
    <property type="term" value="C:membrane"/>
    <property type="evidence" value="ECO:0007669"/>
    <property type="project" value="TreeGrafter"/>
</dbReference>
<feature type="compositionally biased region" description="Polar residues" evidence="2">
    <location>
        <begin position="29"/>
        <end position="38"/>
    </location>
</feature>
<dbReference type="Gene3D" id="1.25.40.20">
    <property type="entry name" value="Ankyrin repeat-containing domain"/>
    <property type="match status" value="1"/>
</dbReference>
<dbReference type="PROSITE" id="PS50297">
    <property type="entry name" value="ANK_REP_REGION"/>
    <property type="match status" value="1"/>
</dbReference>
<dbReference type="PANTHER" id="PTHR24177">
    <property type="entry name" value="CASKIN"/>
    <property type="match status" value="1"/>
</dbReference>
<evidence type="ECO:0000256" key="2">
    <source>
        <dbReference type="SAM" id="MobiDB-lite"/>
    </source>
</evidence>
<dbReference type="InterPro" id="IPR036770">
    <property type="entry name" value="Ankyrin_rpt-contain_sf"/>
</dbReference>
<dbReference type="PANTHER" id="PTHR24177:SF329">
    <property type="entry name" value="ANKYRIN REPEAT PROTEIN"/>
    <property type="match status" value="1"/>
</dbReference>
<dbReference type="Proteomes" id="UP001187192">
    <property type="component" value="Unassembled WGS sequence"/>
</dbReference>
<keyword evidence="4" id="KW-1185">Reference proteome</keyword>
<gene>
    <name evidence="3" type="ORF">TIFTF001_012995</name>
</gene>
<feature type="compositionally biased region" description="Basic and acidic residues" evidence="2">
    <location>
        <begin position="1"/>
        <end position="12"/>
    </location>
</feature>
<dbReference type="InterPro" id="IPR002110">
    <property type="entry name" value="Ankyrin_rpt"/>
</dbReference>
<dbReference type="AlphaFoldDB" id="A0AA88ADD9"/>
<comment type="caution">
    <text evidence="3">The sequence shown here is derived from an EMBL/GenBank/DDBJ whole genome shotgun (WGS) entry which is preliminary data.</text>
</comment>
<evidence type="ECO:0000313" key="3">
    <source>
        <dbReference type="EMBL" id="GMN43798.1"/>
    </source>
</evidence>